<feature type="DNA-binding region" description="H-T-H motif" evidence="2">
    <location>
        <begin position="28"/>
        <end position="47"/>
    </location>
</feature>
<dbReference type="Pfam" id="PF17925">
    <property type="entry name" value="TetR_C_20"/>
    <property type="match status" value="1"/>
</dbReference>
<dbReference type="InterPro" id="IPR041642">
    <property type="entry name" value="KstR_C"/>
</dbReference>
<dbReference type="Pfam" id="PF00440">
    <property type="entry name" value="TetR_N"/>
    <property type="match status" value="1"/>
</dbReference>
<dbReference type="RefSeq" id="WP_355087167.1">
    <property type="nucleotide sequence ID" value="NZ_JBEXKW010000030.1"/>
</dbReference>
<dbReference type="EMBL" id="JBFAKC010000005">
    <property type="protein sequence ID" value="MEV0708765.1"/>
    <property type="molecule type" value="Genomic_DNA"/>
</dbReference>
<evidence type="ECO:0000256" key="3">
    <source>
        <dbReference type="SAM" id="MobiDB-lite"/>
    </source>
</evidence>
<keyword evidence="6" id="KW-1185">Reference proteome</keyword>
<dbReference type="PANTHER" id="PTHR30055">
    <property type="entry name" value="HTH-TYPE TRANSCRIPTIONAL REGULATOR RUTR"/>
    <property type="match status" value="1"/>
</dbReference>
<dbReference type="PROSITE" id="PS50977">
    <property type="entry name" value="HTH_TETR_2"/>
    <property type="match status" value="1"/>
</dbReference>
<dbReference type="InterPro" id="IPR050109">
    <property type="entry name" value="HTH-type_TetR-like_transc_reg"/>
</dbReference>
<protein>
    <submittedName>
        <fullName evidence="5">TetR family transcriptional regulator</fullName>
    </submittedName>
</protein>
<dbReference type="PRINTS" id="PR00455">
    <property type="entry name" value="HTHTETR"/>
</dbReference>
<proteinExistence type="predicted"/>
<name>A0ABV3FTP3_9NOCA</name>
<sequence>MNRNEVLSERIIAVVLELLESEGHEAVQLREVARRAHVSLSTVYKHFRTRDELIITALGRWMADNCFAAVELPSADVTLHDGLVRLLSYVFEPWERNPRMLQAYAHVRRSPGGAALDARSVDALLPAASALLGGADPRYATDIGLILANMSFAMVVRCADEDLDAADILPILERAVDRLTGDNATPAAAARSGERRSHSVRNPYAAPFRGNLMPRPPR</sequence>
<keyword evidence="1 2" id="KW-0238">DNA-binding</keyword>
<evidence type="ECO:0000313" key="5">
    <source>
        <dbReference type="EMBL" id="MEV0708765.1"/>
    </source>
</evidence>
<comment type="caution">
    <text evidence="5">The sequence shown here is derived from an EMBL/GenBank/DDBJ whole genome shotgun (WGS) entry which is preliminary data.</text>
</comment>
<gene>
    <name evidence="5" type="ORF">AB0I48_14475</name>
</gene>
<dbReference type="InterPro" id="IPR009057">
    <property type="entry name" value="Homeodomain-like_sf"/>
</dbReference>
<evidence type="ECO:0000259" key="4">
    <source>
        <dbReference type="PROSITE" id="PS50977"/>
    </source>
</evidence>
<dbReference type="PANTHER" id="PTHR30055:SF226">
    <property type="entry name" value="HTH-TYPE TRANSCRIPTIONAL REGULATOR PKSA"/>
    <property type="match status" value="1"/>
</dbReference>
<dbReference type="Gene3D" id="1.10.357.10">
    <property type="entry name" value="Tetracycline Repressor, domain 2"/>
    <property type="match status" value="1"/>
</dbReference>
<dbReference type="SUPFAM" id="SSF46689">
    <property type="entry name" value="Homeodomain-like"/>
    <property type="match status" value="1"/>
</dbReference>
<feature type="domain" description="HTH tetR-type" evidence="4">
    <location>
        <begin position="5"/>
        <end position="65"/>
    </location>
</feature>
<organism evidence="5 6">
    <name type="scientific">Nocardia aurea</name>
    <dbReference type="NCBI Taxonomy" id="2144174"/>
    <lineage>
        <taxon>Bacteria</taxon>
        <taxon>Bacillati</taxon>
        <taxon>Actinomycetota</taxon>
        <taxon>Actinomycetes</taxon>
        <taxon>Mycobacteriales</taxon>
        <taxon>Nocardiaceae</taxon>
        <taxon>Nocardia</taxon>
    </lineage>
</organism>
<accession>A0ABV3FTP3</accession>
<evidence type="ECO:0000313" key="6">
    <source>
        <dbReference type="Proteomes" id="UP001551695"/>
    </source>
</evidence>
<feature type="region of interest" description="Disordered" evidence="3">
    <location>
        <begin position="186"/>
        <end position="218"/>
    </location>
</feature>
<dbReference type="InterPro" id="IPR001647">
    <property type="entry name" value="HTH_TetR"/>
</dbReference>
<evidence type="ECO:0000256" key="1">
    <source>
        <dbReference type="ARBA" id="ARBA00023125"/>
    </source>
</evidence>
<reference evidence="5 6" key="1">
    <citation type="submission" date="2024-06" db="EMBL/GenBank/DDBJ databases">
        <title>The Natural Products Discovery Center: Release of the First 8490 Sequenced Strains for Exploring Actinobacteria Biosynthetic Diversity.</title>
        <authorList>
            <person name="Kalkreuter E."/>
            <person name="Kautsar S.A."/>
            <person name="Yang D."/>
            <person name="Bader C.D."/>
            <person name="Teijaro C.N."/>
            <person name="Fluegel L."/>
            <person name="Davis C.M."/>
            <person name="Simpson J.R."/>
            <person name="Lauterbach L."/>
            <person name="Steele A.D."/>
            <person name="Gui C."/>
            <person name="Meng S."/>
            <person name="Li G."/>
            <person name="Viehrig K."/>
            <person name="Ye F."/>
            <person name="Su P."/>
            <person name="Kiefer A.F."/>
            <person name="Nichols A."/>
            <person name="Cepeda A.J."/>
            <person name="Yan W."/>
            <person name="Fan B."/>
            <person name="Jiang Y."/>
            <person name="Adhikari A."/>
            <person name="Zheng C.-J."/>
            <person name="Schuster L."/>
            <person name="Cowan T.M."/>
            <person name="Smanski M.J."/>
            <person name="Chevrette M.G."/>
            <person name="De Carvalho L.P.S."/>
            <person name="Shen B."/>
        </authorList>
    </citation>
    <scope>NUCLEOTIDE SEQUENCE [LARGE SCALE GENOMIC DNA]</scope>
    <source>
        <strain evidence="5 6">NPDC050403</strain>
    </source>
</reference>
<dbReference type="Proteomes" id="UP001551695">
    <property type="component" value="Unassembled WGS sequence"/>
</dbReference>
<evidence type="ECO:0000256" key="2">
    <source>
        <dbReference type="PROSITE-ProRule" id="PRU00335"/>
    </source>
</evidence>